<keyword evidence="1" id="KW-0812">Transmembrane</keyword>
<evidence type="ECO:0000313" key="3">
    <source>
        <dbReference type="Proteomes" id="UP000736335"/>
    </source>
</evidence>
<organism evidence="2 3">
    <name type="scientific">Thelephora terrestris</name>
    <dbReference type="NCBI Taxonomy" id="56493"/>
    <lineage>
        <taxon>Eukaryota</taxon>
        <taxon>Fungi</taxon>
        <taxon>Dikarya</taxon>
        <taxon>Basidiomycota</taxon>
        <taxon>Agaricomycotina</taxon>
        <taxon>Agaricomycetes</taxon>
        <taxon>Thelephorales</taxon>
        <taxon>Thelephoraceae</taxon>
        <taxon>Thelephora</taxon>
    </lineage>
</organism>
<proteinExistence type="predicted"/>
<keyword evidence="3" id="KW-1185">Reference proteome</keyword>
<feature type="transmembrane region" description="Helical" evidence="1">
    <location>
        <begin position="20"/>
        <end position="39"/>
    </location>
</feature>
<evidence type="ECO:0000256" key="1">
    <source>
        <dbReference type="SAM" id="Phobius"/>
    </source>
</evidence>
<sequence length="155" mass="17511">MTRSLIETLVIVVHGHSRSAYHTTRFVVTFALAVLCGLLRDLSLRFRFRSPLDAAHLGHNLIRHSPNQSHIHRASSHEHVVYSVYDNVYEDKYADQNLNLDVATIHVRVEPRSTQTCKADAVDCSSLSSNGTRFLTSAVFFATPALTHRYFFDPS</sequence>
<keyword evidence="1" id="KW-1133">Transmembrane helix</keyword>
<comment type="caution">
    <text evidence="2">The sequence shown here is derived from an EMBL/GenBank/DDBJ whole genome shotgun (WGS) entry which is preliminary data.</text>
</comment>
<evidence type="ECO:0000313" key="2">
    <source>
        <dbReference type="EMBL" id="KAF9791277.1"/>
    </source>
</evidence>
<name>A0A9P6HPC1_9AGAM</name>
<reference evidence="2" key="2">
    <citation type="submission" date="2020-11" db="EMBL/GenBank/DDBJ databases">
        <authorList>
            <consortium name="DOE Joint Genome Institute"/>
            <person name="Kuo A."/>
            <person name="Miyauchi S."/>
            <person name="Kiss E."/>
            <person name="Drula E."/>
            <person name="Kohler A."/>
            <person name="Sanchez-Garcia M."/>
            <person name="Andreopoulos B."/>
            <person name="Barry K.W."/>
            <person name="Bonito G."/>
            <person name="Buee M."/>
            <person name="Carver A."/>
            <person name="Chen C."/>
            <person name="Cichocki N."/>
            <person name="Clum A."/>
            <person name="Culley D."/>
            <person name="Crous P.W."/>
            <person name="Fauchery L."/>
            <person name="Girlanda M."/>
            <person name="Hayes R."/>
            <person name="Keri Z."/>
            <person name="Labutti K."/>
            <person name="Lipzen A."/>
            <person name="Lombard V."/>
            <person name="Magnuson J."/>
            <person name="Maillard F."/>
            <person name="Morin E."/>
            <person name="Murat C."/>
            <person name="Nolan M."/>
            <person name="Ohm R."/>
            <person name="Pangilinan J."/>
            <person name="Pereira M."/>
            <person name="Perotto S."/>
            <person name="Peter M."/>
            <person name="Riley R."/>
            <person name="Sitrit Y."/>
            <person name="Stielow B."/>
            <person name="Szollosi G."/>
            <person name="Zifcakova L."/>
            <person name="Stursova M."/>
            <person name="Spatafora J.W."/>
            <person name="Tedersoo L."/>
            <person name="Vaario L.-M."/>
            <person name="Yamada A."/>
            <person name="Yan M."/>
            <person name="Wang P."/>
            <person name="Xu J."/>
            <person name="Bruns T."/>
            <person name="Baldrian P."/>
            <person name="Vilgalys R."/>
            <person name="Henrissat B."/>
            <person name="Grigoriev I.V."/>
            <person name="Hibbett D."/>
            <person name="Nagy L.G."/>
            <person name="Martin F.M."/>
        </authorList>
    </citation>
    <scope>NUCLEOTIDE SEQUENCE</scope>
    <source>
        <strain evidence="2">UH-Tt-Lm1</strain>
    </source>
</reference>
<dbReference type="AlphaFoldDB" id="A0A9P6HPC1"/>
<accession>A0A9P6HPC1</accession>
<gene>
    <name evidence="2" type="ORF">BJ322DRAFT_439442</name>
</gene>
<reference evidence="2" key="1">
    <citation type="journal article" date="2020" name="Nat. Commun.">
        <title>Large-scale genome sequencing of mycorrhizal fungi provides insights into the early evolution of symbiotic traits.</title>
        <authorList>
            <person name="Miyauchi S."/>
            <person name="Kiss E."/>
            <person name="Kuo A."/>
            <person name="Drula E."/>
            <person name="Kohler A."/>
            <person name="Sanchez-Garcia M."/>
            <person name="Morin E."/>
            <person name="Andreopoulos B."/>
            <person name="Barry K.W."/>
            <person name="Bonito G."/>
            <person name="Buee M."/>
            <person name="Carver A."/>
            <person name="Chen C."/>
            <person name="Cichocki N."/>
            <person name="Clum A."/>
            <person name="Culley D."/>
            <person name="Crous P.W."/>
            <person name="Fauchery L."/>
            <person name="Girlanda M."/>
            <person name="Hayes R.D."/>
            <person name="Keri Z."/>
            <person name="LaButti K."/>
            <person name="Lipzen A."/>
            <person name="Lombard V."/>
            <person name="Magnuson J."/>
            <person name="Maillard F."/>
            <person name="Murat C."/>
            <person name="Nolan M."/>
            <person name="Ohm R.A."/>
            <person name="Pangilinan J."/>
            <person name="Pereira M.F."/>
            <person name="Perotto S."/>
            <person name="Peter M."/>
            <person name="Pfister S."/>
            <person name="Riley R."/>
            <person name="Sitrit Y."/>
            <person name="Stielow J.B."/>
            <person name="Szollosi G."/>
            <person name="Zifcakova L."/>
            <person name="Stursova M."/>
            <person name="Spatafora J.W."/>
            <person name="Tedersoo L."/>
            <person name="Vaario L.M."/>
            <person name="Yamada A."/>
            <person name="Yan M."/>
            <person name="Wang P."/>
            <person name="Xu J."/>
            <person name="Bruns T."/>
            <person name="Baldrian P."/>
            <person name="Vilgalys R."/>
            <person name="Dunand C."/>
            <person name="Henrissat B."/>
            <person name="Grigoriev I.V."/>
            <person name="Hibbett D."/>
            <person name="Nagy L.G."/>
            <person name="Martin F.M."/>
        </authorList>
    </citation>
    <scope>NUCLEOTIDE SEQUENCE</scope>
    <source>
        <strain evidence="2">UH-Tt-Lm1</strain>
    </source>
</reference>
<dbReference type="Proteomes" id="UP000736335">
    <property type="component" value="Unassembled WGS sequence"/>
</dbReference>
<protein>
    <submittedName>
        <fullName evidence="2">Uncharacterized protein</fullName>
    </submittedName>
</protein>
<keyword evidence="1" id="KW-0472">Membrane</keyword>
<dbReference type="EMBL" id="WIUZ02000002">
    <property type="protein sequence ID" value="KAF9791277.1"/>
    <property type="molecule type" value="Genomic_DNA"/>
</dbReference>